<dbReference type="SUPFAM" id="SSF81321">
    <property type="entry name" value="Family A G protein-coupled receptor-like"/>
    <property type="match status" value="1"/>
</dbReference>
<dbReference type="GeneID" id="20354271"/>
<feature type="region of interest" description="Disordered" evidence="5">
    <location>
        <begin position="190"/>
        <end position="270"/>
    </location>
</feature>
<keyword evidence="10" id="KW-1185">Reference proteome</keyword>
<evidence type="ECO:0000313" key="8">
    <source>
        <dbReference type="EMBL" id="EJT68612.1"/>
    </source>
</evidence>
<evidence type="ECO:0000313" key="9">
    <source>
        <dbReference type="EnsemblFungi" id="EJT68612"/>
    </source>
</evidence>
<dbReference type="Proteomes" id="UP000006039">
    <property type="component" value="Unassembled WGS sequence"/>
</dbReference>
<evidence type="ECO:0000259" key="7">
    <source>
        <dbReference type="Pfam" id="PF11970"/>
    </source>
</evidence>
<dbReference type="STRING" id="644352.J3PJX2"/>
<evidence type="ECO:0000256" key="1">
    <source>
        <dbReference type="ARBA" id="ARBA00004141"/>
    </source>
</evidence>
<dbReference type="EnsemblFungi" id="EJT68612">
    <property type="protein sequence ID" value="EJT68612"/>
    <property type="gene ID" value="GGTG_13813"/>
</dbReference>
<organism evidence="8">
    <name type="scientific">Gaeumannomyces tritici (strain R3-111a-1)</name>
    <name type="common">Wheat and barley take-all root rot fungus</name>
    <name type="synonym">Gaeumannomyces graminis var. tritici</name>
    <dbReference type="NCBI Taxonomy" id="644352"/>
    <lineage>
        <taxon>Eukaryota</taxon>
        <taxon>Fungi</taxon>
        <taxon>Dikarya</taxon>
        <taxon>Ascomycota</taxon>
        <taxon>Pezizomycotina</taxon>
        <taxon>Sordariomycetes</taxon>
        <taxon>Sordariomycetidae</taxon>
        <taxon>Magnaporthales</taxon>
        <taxon>Magnaporthaceae</taxon>
        <taxon>Gaeumannomyces</taxon>
    </lineage>
</organism>
<dbReference type="InterPro" id="IPR022596">
    <property type="entry name" value="GPR1/2/3_C"/>
</dbReference>
<dbReference type="VEuPathDB" id="FungiDB:GGTG_13813"/>
<keyword evidence="4 6" id="KW-0472">Membrane</keyword>
<evidence type="ECO:0000256" key="6">
    <source>
        <dbReference type="SAM" id="Phobius"/>
    </source>
</evidence>
<dbReference type="PANTHER" id="PTHR23112">
    <property type="entry name" value="G PROTEIN-COUPLED RECEPTOR 157-RELATED"/>
    <property type="match status" value="1"/>
</dbReference>
<evidence type="ECO:0000313" key="10">
    <source>
        <dbReference type="Proteomes" id="UP000006039"/>
    </source>
</evidence>
<protein>
    <recommendedName>
        <fullName evidence="7">G protein-coupled receptor GPR1/2/3 C-terminal domain-containing protein</fullName>
    </recommendedName>
</protein>
<feature type="domain" description="G protein-coupled receptor GPR1/2/3 C-terminal" evidence="7">
    <location>
        <begin position="104"/>
        <end position="168"/>
    </location>
</feature>
<dbReference type="EMBL" id="GL385451">
    <property type="protein sequence ID" value="EJT68612.1"/>
    <property type="molecule type" value="Genomic_DNA"/>
</dbReference>
<evidence type="ECO:0000256" key="5">
    <source>
        <dbReference type="SAM" id="MobiDB-lite"/>
    </source>
</evidence>
<reference evidence="8" key="3">
    <citation type="submission" date="2010-09" db="EMBL/GenBank/DDBJ databases">
        <title>Annotation of Gaeumannomyces graminis var. tritici R3-111a-1.</title>
        <authorList>
            <consortium name="The Broad Institute Genome Sequencing Platform"/>
            <person name="Ma L.-J."/>
            <person name="Dead R."/>
            <person name="Young S.K."/>
            <person name="Zeng Q."/>
            <person name="Gargeya S."/>
            <person name="Fitzgerald M."/>
            <person name="Haas B."/>
            <person name="Abouelleil A."/>
            <person name="Alvarado L."/>
            <person name="Arachchi H.M."/>
            <person name="Berlin A."/>
            <person name="Brown A."/>
            <person name="Chapman S.B."/>
            <person name="Chen Z."/>
            <person name="Dunbar C."/>
            <person name="Freedman E."/>
            <person name="Gearin G."/>
            <person name="Gellesch M."/>
            <person name="Goldberg J."/>
            <person name="Griggs A."/>
            <person name="Gujja S."/>
            <person name="Heiman D."/>
            <person name="Howarth C."/>
            <person name="Larson L."/>
            <person name="Lui A."/>
            <person name="MacDonald P.J.P."/>
            <person name="Mehta T."/>
            <person name="Montmayeur A."/>
            <person name="Murphy C."/>
            <person name="Neiman D."/>
            <person name="Pearson M."/>
            <person name="Priest M."/>
            <person name="Roberts A."/>
            <person name="Saif S."/>
            <person name="Shea T."/>
            <person name="Shenoy N."/>
            <person name="Sisk P."/>
            <person name="Stolte C."/>
            <person name="Sykes S."/>
            <person name="Yandava C."/>
            <person name="Wortman J."/>
            <person name="Nusbaum C."/>
            <person name="Birren B."/>
        </authorList>
    </citation>
    <scope>NUCLEOTIDE SEQUENCE</scope>
    <source>
        <strain evidence="8">R3-111a-1</strain>
    </source>
</reference>
<dbReference type="GO" id="GO:0007189">
    <property type="term" value="P:adenylate cyclase-activating G protein-coupled receptor signaling pathway"/>
    <property type="evidence" value="ECO:0007669"/>
    <property type="project" value="TreeGrafter"/>
</dbReference>
<feature type="compositionally biased region" description="Basic and acidic residues" evidence="5">
    <location>
        <begin position="237"/>
        <end position="252"/>
    </location>
</feature>
<accession>J3PJX2</accession>
<reference evidence="9" key="4">
    <citation type="journal article" date="2015" name="G3 (Bethesda)">
        <title>Genome sequences of three phytopathogenic species of the Magnaporthaceae family of fungi.</title>
        <authorList>
            <person name="Okagaki L.H."/>
            <person name="Nunes C.C."/>
            <person name="Sailsbery J."/>
            <person name="Clay B."/>
            <person name="Brown D."/>
            <person name="John T."/>
            <person name="Oh Y."/>
            <person name="Young N."/>
            <person name="Fitzgerald M."/>
            <person name="Haas B.J."/>
            <person name="Zeng Q."/>
            <person name="Young S."/>
            <person name="Adiconis X."/>
            <person name="Fan L."/>
            <person name="Levin J.Z."/>
            <person name="Mitchell T.K."/>
            <person name="Okubara P.A."/>
            <person name="Farman M.L."/>
            <person name="Kohn L.M."/>
            <person name="Birren B."/>
            <person name="Ma L.-J."/>
            <person name="Dean R.A."/>
        </authorList>
    </citation>
    <scope>NUCLEOTIDE SEQUENCE</scope>
    <source>
        <strain evidence="9">R3-111a-1</strain>
    </source>
</reference>
<gene>
    <name evidence="9" type="primary">20354271</name>
    <name evidence="8" type="ORF">GGTG_13813</name>
</gene>
<reference evidence="9" key="5">
    <citation type="submission" date="2018-04" db="UniProtKB">
        <authorList>
            <consortium name="EnsemblFungi"/>
        </authorList>
    </citation>
    <scope>IDENTIFICATION</scope>
    <source>
        <strain evidence="9">R3-111a-1</strain>
    </source>
</reference>
<feature type="compositionally biased region" description="Gly residues" evidence="5">
    <location>
        <begin position="225"/>
        <end position="236"/>
    </location>
</feature>
<sequence>MAIVPRMGLDRAQVSGGYQSIGSICWFADDKSRLLVNFIPRWIIISVILGLYLRIYFFLSRSARLAGGRSEDCCSGGDHKPARHSFSRGHGQCTRGDQCTKGHTKLKKTARMMMQYPFVYALVWVVPTATRIYHAATGRQAPLALRTVDLCCVVSTGFINAITYGVNEAALGSWRNSFSRGPYHLPDAANRPNSILLRPRGSQSSARPAATPERLTADSHQDLDGGSGGGGGGGGGVDDKTNRPRPVSEDRQTVQLPRPEPACQRPFPVRPAVRITDIAHLPEEYTRS</sequence>
<dbReference type="RefSeq" id="XP_009229998.1">
    <property type="nucleotide sequence ID" value="XM_009231734.1"/>
</dbReference>
<proteinExistence type="predicted"/>
<evidence type="ECO:0000256" key="3">
    <source>
        <dbReference type="ARBA" id="ARBA00022989"/>
    </source>
</evidence>
<comment type="subcellular location">
    <subcellularLocation>
        <location evidence="1">Membrane</location>
        <topology evidence="1">Multi-pass membrane protein</topology>
    </subcellularLocation>
</comment>
<dbReference type="eggNOG" id="ENOG502RZ52">
    <property type="taxonomic scope" value="Eukaryota"/>
</dbReference>
<keyword evidence="2 6" id="KW-0812">Transmembrane</keyword>
<name>J3PJX2_GAET3</name>
<dbReference type="GO" id="GO:0005886">
    <property type="term" value="C:plasma membrane"/>
    <property type="evidence" value="ECO:0007669"/>
    <property type="project" value="TreeGrafter"/>
</dbReference>
<dbReference type="OrthoDB" id="100006at2759"/>
<reference evidence="10" key="1">
    <citation type="submission" date="2010-07" db="EMBL/GenBank/DDBJ databases">
        <title>The genome sequence of Gaeumannomyces graminis var. tritici strain R3-111a-1.</title>
        <authorList>
            <consortium name="The Broad Institute Genome Sequencing Platform"/>
            <person name="Ma L.-J."/>
            <person name="Dead R."/>
            <person name="Young S."/>
            <person name="Zeng Q."/>
            <person name="Koehrsen M."/>
            <person name="Alvarado L."/>
            <person name="Berlin A."/>
            <person name="Chapman S.B."/>
            <person name="Chen Z."/>
            <person name="Freedman E."/>
            <person name="Gellesch M."/>
            <person name="Goldberg J."/>
            <person name="Griggs A."/>
            <person name="Gujja S."/>
            <person name="Heilman E.R."/>
            <person name="Heiman D."/>
            <person name="Hepburn T."/>
            <person name="Howarth C."/>
            <person name="Jen D."/>
            <person name="Larson L."/>
            <person name="Mehta T."/>
            <person name="Neiman D."/>
            <person name="Pearson M."/>
            <person name="Roberts A."/>
            <person name="Saif S."/>
            <person name="Shea T."/>
            <person name="Shenoy N."/>
            <person name="Sisk P."/>
            <person name="Stolte C."/>
            <person name="Sykes S."/>
            <person name="Walk T."/>
            <person name="White J."/>
            <person name="Yandava C."/>
            <person name="Haas B."/>
            <person name="Nusbaum C."/>
            <person name="Birren B."/>
        </authorList>
    </citation>
    <scope>NUCLEOTIDE SEQUENCE [LARGE SCALE GENOMIC DNA]</scope>
    <source>
        <strain evidence="10">R3-111a-1</strain>
    </source>
</reference>
<evidence type="ECO:0000256" key="2">
    <source>
        <dbReference type="ARBA" id="ARBA00022692"/>
    </source>
</evidence>
<keyword evidence="3 6" id="KW-1133">Transmembrane helix</keyword>
<evidence type="ECO:0000256" key="4">
    <source>
        <dbReference type="ARBA" id="ARBA00023136"/>
    </source>
</evidence>
<dbReference type="Gene3D" id="1.20.1070.10">
    <property type="entry name" value="Rhodopsin 7-helix transmembrane proteins"/>
    <property type="match status" value="1"/>
</dbReference>
<feature type="transmembrane region" description="Helical" evidence="6">
    <location>
        <begin position="117"/>
        <end position="136"/>
    </location>
</feature>
<feature type="transmembrane region" description="Helical" evidence="6">
    <location>
        <begin position="39"/>
        <end position="59"/>
    </location>
</feature>
<dbReference type="HOGENOM" id="CLU_966586_0_0_1"/>
<dbReference type="PANTHER" id="PTHR23112:SF0">
    <property type="entry name" value="TRANSMEMBRANE PROTEIN 116"/>
    <property type="match status" value="1"/>
</dbReference>
<reference evidence="8" key="2">
    <citation type="submission" date="2010-07" db="EMBL/GenBank/DDBJ databases">
        <authorList>
            <consortium name="The Broad Institute Genome Sequencing Platform"/>
            <consortium name="Broad Institute Genome Sequencing Center for Infectious Disease"/>
            <person name="Ma L.-J."/>
            <person name="Dead R."/>
            <person name="Young S."/>
            <person name="Zeng Q."/>
            <person name="Koehrsen M."/>
            <person name="Alvarado L."/>
            <person name="Berlin A."/>
            <person name="Chapman S.B."/>
            <person name="Chen Z."/>
            <person name="Freedman E."/>
            <person name="Gellesch M."/>
            <person name="Goldberg J."/>
            <person name="Griggs A."/>
            <person name="Gujja S."/>
            <person name="Heilman E.R."/>
            <person name="Heiman D."/>
            <person name="Hepburn T."/>
            <person name="Howarth C."/>
            <person name="Jen D."/>
            <person name="Larson L."/>
            <person name="Mehta T."/>
            <person name="Neiman D."/>
            <person name="Pearson M."/>
            <person name="Roberts A."/>
            <person name="Saif S."/>
            <person name="Shea T."/>
            <person name="Shenoy N."/>
            <person name="Sisk P."/>
            <person name="Stolte C."/>
            <person name="Sykes S."/>
            <person name="Walk T."/>
            <person name="White J."/>
            <person name="Yandava C."/>
            <person name="Haas B."/>
            <person name="Nusbaum C."/>
            <person name="Birren B."/>
        </authorList>
    </citation>
    <scope>NUCLEOTIDE SEQUENCE</scope>
    <source>
        <strain evidence="8">R3-111a-1</strain>
    </source>
</reference>
<dbReference type="AlphaFoldDB" id="J3PJX2"/>
<dbReference type="Pfam" id="PF11970">
    <property type="entry name" value="GPR_Gpa2_C"/>
    <property type="match status" value="1"/>
</dbReference>
<dbReference type="GO" id="GO:0004930">
    <property type="term" value="F:G protein-coupled receptor activity"/>
    <property type="evidence" value="ECO:0007669"/>
    <property type="project" value="TreeGrafter"/>
</dbReference>